<dbReference type="EMBL" id="BPLQ01000179">
    <property type="protein sequence ID" value="GIX68438.1"/>
    <property type="molecule type" value="Genomic_DNA"/>
</dbReference>
<evidence type="ECO:0000313" key="1">
    <source>
        <dbReference type="EMBL" id="GIX68438.1"/>
    </source>
</evidence>
<comment type="caution">
    <text evidence="1">The sequence shown here is derived from an EMBL/GenBank/DDBJ whole genome shotgun (WGS) entry which is preliminary data.</text>
</comment>
<name>A0AAV4M7T6_9ARAC</name>
<dbReference type="Proteomes" id="UP001054837">
    <property type="component" value="Unassembled WGS sequence"/>
</dbReference>
<reference evidence="1 2" key="1">
    <citation type="submission" date="2021-06" db="EMBL/GenBank/DDBJ databases">
        <title>Caerostris darwini draft genome.</title>
        <authorList>
            <person name="Kono N."/>
            <person name="Arakawa K."/>
        </authorList>
    </citation>
    <scope>NUCLEOTIDE SEQUENCE [LARGE SCALE GENOMIC DNA]</scope>
</reference>
<proteinExistence type="predicted"/>
<evidence type="ECO:0000313" key="2">
    <source>
        <dbReference type="Proteomes" id="UP001054837"/>
    </source>
</evidence>
<sequence length="104" mass="11488">MQAIWYAPSGRSQVTSFDGHQESLLLQTEGSLFGGRPIHAAGREGRRAHNFHSPLISALAPISLNITNLSLKHILKTTINILKGYTISLTHCITGLILEYKCKY</sequence>
<protein>
    <submittedName>
        <fullName evidence="1">Uncharacterized protein</fullName>
    </submittedName>
</protein>
<dbReference type="AlphaFoldDB" id="A0AAV4M7T6"/>
<gene>
    <name evidence="1" type="ORF">CDAR_500291</name>
</gene>
<organism evidence="1 2">
    <name type="scientific">Caerostris darwini</name>
    <dbReference type="NCBI Taxonomy" id="1538125"/>
    <lineage>
        <taxon>Eukaryota</taxon>
        <taxon>Metazoa</taxon>
        <taxon>Ecdysozoa</taxon>
        <taxon>Arthropoda</taxon>
        <taxon>Chelicerata</taxon>
        <taxon>Arachnida</taxon>
        <taxon>Araneae</taxon>
        <taxon>Araneomorphae</taxon>
        <taxon>Entelegynae</taxon>
        <taxon>Araneoidea</taxon>
        <taxon>Araneidae</taxon>
        <taxon>Caerostris</taxon>
    </lineage>
</organism>
<accession>A0AAV4M7T6</accession>
<keyword evidence="2" id="KW-1185">Reference proteome</keyword>